<dbReference type="InterPro" id="IPR016163">
    <property type="entry name" value="Ald_DH_C"/>
</dbReference>
<dbReference type="InterPro" id="IPR015590">
    <property type="entry name" value="Aldehyde_DH_dom"/>
</dbReference>
<evidence type="ECO:0000256" key="2">
    <source>
        <dbReference type="ARBA" id="ARBA00023002"/>
    </source>
</evidence>
<geneLocation type="plasmid" evidence="6 7">
    <name>pROB02</name>
</geneLocation>
<dbReference type="FunFam" id="3.40.605.10:FF:000007">
    <property type="entry name" value="NAD/NADP-dependent betaine aldehyde dehydrogenase"/>
    <property type="match status" value="1"/>
</dbReference>
<feature type="domain" description="Aldehyde dehydrogenase" evidence="5">
    <location>
        <begin position="10"/>
        <end position="456"/>
    </location>
</feature>
<dbReference type="SUPFAM" id="SSF53720">
    <property type="entry name" value="ALDH-like"/>
    <property type="match status" value="1"/>
</dbReference>
<comment type="similarity">
    <text evidence="1 4">Belongs to the aldehyde dehydrogenase family.</text>
</comment>
<dbReference type="FunFam" id="3.40.309.10:FF:000009">
    <property type="entry name" value="Aldehyde dehydrogenase A"/>
    <property type="match status" value="1"/>
</dbReference>
<evidence type="ECO:0000313" key="7">
    <source>
        <dbReference type="Proteomes" id="UP000002212"/>
    </source>
</evidence>
<dbReference type="PATRIC" id="fig|632772.20.peg.8520"/>
<dbReference type="InterPro" id="IPR016162">
    <property type="entry name" value="Ald_DH_N"/>
</dbReference>
<dbReference type="HOGENOM" id="CLU_005391_0_0_11"/>
<dbReference type="PANTHER" id="PTHR11699">
    <property type="entry name" value="ALDEHYDE DEHYDROGENASE-RELATED"/>
    <property type="match status" value="1"/>
</dbReference>
<dbReference type="Gene3D" id="3.40.309.10">
    <property type="entry name" value="Aldehyde Dehydrogenase, Chain A, domain 2"/>
    <property type="match status" value="1"/>
</dbReference>
<dbReference type="GO" id="GO:0016620">
    <property type="term" value="F:oxidoreductase activity, acting on the aldehyde or oxo group of donors, NAD or NADP as acceptor"/>
    <property type="evidence" value="ECO:0007669"/>
    <property type="project" value="InterPro"/>
</dbReference>
<keyword evidence="2 4" id="KW-0560">Oxidoreductase</keyword>
<dbReference type="InterPro" id="IPR016160">
    <property type="entry name" value="Ald_DH_CS_CYS"/>
</dbReference>
<evidence type="ECO:0000313" key="6">
    <source>
        <dbReference type="EMBL" id="BAH47152.1"/>
    </source>
</evidence>
<dbReference type="PROSITE" id="PS00070">
    <property type="entry name" value="ALDEHYDE_DEHYDR_CYS"/>
    <property type="match status" value="1"/>
</dbReference>
<evidence type="ECO:0000256" key="1">
    <source>
        <dbReference type="ARBA" id="ARBA00009986"/>
    </source>
</evidence>
<dbReference type="AlphaFoldDB" id="C1BDU9"/>
<sequence>MTIDGTLAKSATEFDVVNPATGQVFATAPDCTREQLDQVMDTAHRAWLEWRTDEGARRKALLEAAEVLGSAANELAALVTAEQGKPLSEAAEEVRDAQTWFRYYADVEDQPQIIQDDAIAYVEVVRKPLGVVAAITPWNFPITLAAWKLAPALRAGNTVVLKPSPYTPMATLRLGQLLSGVFPPGVVSVVSGGDELGQWVTSHNVPRKISFTGSVRTGMRVAATAATDLKRFTLELGGNDAAILLDDVDAASIVEKLFWAAFENNGQVCSAIKRIYAPASIYDEVVESLASYARSVKVGDGAVEGTRLGPINNRPQLERVRHLVDEALRQGARSATGGKLIEGPGYFYEPTILADACDGMAIVDDEQFGPALPVVRYDNLDTVIEQVNSSNFGLCGSVWSSDLDRASAVAPRIDSGTVFANTHLALQPNQPFGGSKWSGIGVENGIAGLHGFSEPQVFHRPARSVG</sequence>
<organism evidence="6 7">
    <name type="scientific">Rhodococcus opacus (strain B4)</name>
    <dbReference type="NCBI Taxonomy" id="632772"/>
    <lineage>
        <taxon>Bacteria</taxon>
        <taxon>Bacillati</taxon>
        <taxon>Actinomycetota</taxon>
        <taxon>Actinomycetes</taxon>
        <taxon>Mycobacteriales</taxon>
        <taxon>Nocardiaceae</taxon>
        <taxon>Rhodococcus</taxon>
    </lineage>
</organism>
<dbReference type="InterPro" id="IPR016161">
    <property type="entry name" value="Ald_DH/histidinol_DH"/>
</dbReference>
<dbReference type="InterPro" id="IPR044086">
    <property type="entry name" value="LUC3-like"/>
</dbReference>
<keyword evidence="6" id="KW-0614">Plasmid</keyword>
<gene>
    <name evidence="6" type="ordered locus">ROP_pROB02-01390</name>
</gene>
<evidence type="ECO:0000256" key="3">
    <source>
        <dbReference type="PROSITE-ProRule" id="PRU10007"/>
    </source>
</evidence>
<dbReference type="Pfam" id="PF00171">
    <property type="entry name" value="Aldedh"/>
    <property type="match status" value="1"/>
</dbReference>
<dbReference type="Proteomes" id="UP000002212">
    <property type="component" value="Plasmid pROB02"/>
</dbReference>
<name>C1BDU9_RHOOB</name>
<protein>
    <submittedName>
        <fullName evidence="6">Aldehyde dehydrogenase</fullName>
        <ecNumber evidence="6">1.2.1.-</ecNumber>
    </submittedName>
</protein>
<reference evidence="6 7" key="2">
    <citation type="submission" date="2009-03" db="EMBL/GenBank/DDBJ databases">
        <title>Comparison of the complete genome sequences of Rhodococcus erythropolis PR4 and Rhodococcus opacus B4.</title>
        <authorList>
            <person name="Takarada H."/>
            <person name="Sekine M."/>
            <person name="Hosoyama A."/>
            <person name="Yamada R."/>
            <person name="Fujisawa T."/>
            <person name="Omata S."/>
            <person name="Shimizu A."/>
            <person name="Tsukatani N."/>
            <person name="Tanikawa S."/>
            <person name="Fujita N."/>
            <person name="Harayama S."/>
        </authorList>
    </citation>
    <scope>NUCLEOTIDE SEQUENCE [LARGE SCALE GENOMIC DNA]</scope>
    <source>
        <strain evidence="6 7">B4</strain>
        <plasmid evidence="6 7">pROB02</plasmid>
    </source>
</reference>
<reference evidence="6 7" key="1">
    <citation type="journal article" date="2005" name="J. Biosci. Bioeng.">
        <title>Isolation and characterization of benzene-tolerant Rhodococcus opacus strains.</title>
        <authorList>
            <person name="Na K.S."/>
            <person name="Kuroda A."/>
            <person name="Takiguchi N."/>
            <person name="Ikeda T."/>
            <person name="Ohtake H."/>
            <person name="Kato J."/>
        </authorList>
    </citation>
    <scope>NUCLEOTIDE SEQUENCE [LARGE SCALE GENOMIC DNA]</scope>
    <source>
        <strain evidence="6 7">B4</strain>
        <plasmid evidence="6">pROB02</plasmid>
    </source>
</reference>
<feature type="active site" evidence="3">
    <location>
        <position position="235"/>
    </location>
</feature>
<evidence type="ECO:0000256" key="4">
    <source>
        <dbReference type="RuleBase" id="RU003345"/>
    </source>
</evidence>
<dbReference type="KEGG" id="rop:ROP_pROB02-01390"/>
<evidence type="ECO:0000259" key="5">
    <source>
        <dbReference type="Pfam" id="PF00171"/>
    </source>
</evidence>
<dbReference type="Gene3D" id="3.40.605.10">
    <property type="entry name" value="Aldehyde Dehydrogenase, Chain A, domain 1"/>
    <property type="match status" value="1"/>
</dbReference>
<dbReference type="EMBL" id="AP011117">
    <property type="protein sequence ID" value="BAH47152.1"/>
    <property type="molecule type" value="Genomic_DNA"/>
</dbReference>
<dbReference type="InterPro" id="IPR029510">
    <property type="entry name" value="Ald_DH_CS_GLU"/>
</dbReference>
<dbReference type="CDD" id="cd07106">
    <property type="entry name" value="ALDH_AldA-AAD23400"/>
    <property type="match status" value="1"/>
</dbReference>
<dbReference type="EC" id="1.2.1.-" evidence="6"/>
<dbReference type="PROSITE" id="PS00687">
    <property type="entry name" value="ALDEHYDE_DEHYDR_GLU"/>
    <property type="match status" value="1"/>
</dbReference>
<accession>C1BDU9</accession>
<proteinExistence type="inferred from homology"/>